<dbReference type="EMBL" id="REGN01000240">
    <property type="protein sequence ID" value="RNA43294.1"/>
    <property type="molecule type" value="Genomic_DNA"/>
</dbReference>
<name>A0A3M7T5H0_BRAPC</name>
<sequence length="263" mass="29601">MSNLKLIISVLFVIFATVELKKFHGSYKSKESSESRESWKDKIVTGRFNQSCIVKKWKTYCKDNLECQSNICLCPSNSTWNGKHCERFGMTCSNNYECKIQGFECSNDICQCPGESVWDGEKCDFFNKTCSSSRVCRKQNLKCTQTDSGNRCLCPAGEWNGMFCDTFNVTCNFGFRDKTCNRGLRCLSASCACPVGSWNSILGICDSFPYNARCKLSKKFDSYESYENSANTGDRCDSAANLECNGYRCVCKQGFTYTNGVCA</sequence>
<keyword evidence="1" id="KW-0732">Signal</keyword>
<reference evidence="2 3" key="1">
    <citation type="journal article" date="2018" name="Sci. Rep.">
        <title>Genomic signatures of local adaptation to the degree of environmental predictability in rotifers.</title>
        <authorList>
            <person name="Franch-Gras L."/>
            <person name="Hahn C."/>
            <person name="Garcia-Roger E.M."/>
            <person name="Carmona M.J."/>
            <person name="Serra M."/>
            <person name="Gomez A."/>
        </authorList>
    </citation>
    <scope>NUCLEOTIDE SEQUENCE [LARGE SCALE GENOMIC DNA]</scope>
    <source>
        <strain evidence="2">HYR1</strain>
    </source>
</reference>
<accession>A0A3M7T5H0</accession>
<dbReference type="Proteomes" id="UP000276133">
    <property type="component" value="Unassembled WGS sequence"/>
</dbReference>
<protein>
    <submittedName>
        <fullName evidence="2">Uncharacterized protein</fullName>
    </submittedName>
</protein>
<dbReference type="AlphaFoldDB" id="A0A3M7T5H0"/>
<organism evidence="2 3">
    <name type="scientific">Brachionus plicatilis</name>
    <name type="common">Marine rotifer</name>
    <name type="synonym">Brachionus muelleri</name>
    <dbReference type="NCBI Taxonomy" id="10195"/>
    <lineage>
        <taxon>Eukaryota</taxon>
        <taxon>Metazoa</taxon>
        <taxon>Spiralia</taxon>
        <taxon>Gnathifera</taxon>
        <taxon>Rotifera</taxon>
        <taxon>Eurotatoria</taxon>
        <taxon>Monogononta</taxon>
        <taxon>Pseudotrocha</taxon>
        <taxon>Ploima</taxon>
        <taxon>Brachionidae</taxon>
        <taxon>Brachionus</taxon>
    </lineage>
</organism>
<evidence type="ECO:0000256" key="1">
    <source>
        <dbReference type="SAM" id="SignalP"/>
    </source>
</evidence>
<proteinExistence type="predicted"/>
<dbReference type="STRING" id="10195.A0A3M7T5H0"/>
<comment type="caution">
    <text evidence="2">The sequence shown here is derived from an EMBL/GenBank/DDBJ whole genome shotgun (WGS) entry which is preliminary data.</text>
</comment>
<feature type="signal peptide" evidence="1">
    <location>
        <begin position="1"/>
        <end position="20"/>
    </location>
</feature>
<dbReference type="OrthoDB" id="5874482at2759"/>
<feature type="chain" id="PRO_5018100795" evidence="1">
    <location>
        <begin position="21"/>
        <end position="263"/>
    </location>
</feature>
<evidence type="ECO:0000313" key="2">
    <source>
        <dbReference type="EMBL" id="RNA43294.1"/>
    </source>
</evidence>
<evidence type="ECO:0000313" key="3">
    <source>
        <dbReference type="Proteomes" id="UP000276133"/>
    </source>
</evidence>
<gene>
    <name evidence="2" type="ORF">BpHYR1_004875</name>
</gene>
<keyword evidence="3" id="KW-1185">Reference proteome</keyword>